<organism evidence="2 3">
    <name type="scientific">Rhizobium leguminosarum</name>
    <dbReference type="NCBI Taxonomy" id="384"/>
    <lineage>
        <taxon>Bacteria</taxon>
        <taxon>Pseudomonadati</taxon>
        <taxon>Pseudomonadota</taxon>
        <taxon>Alphaproteobacteria</taxon>
        <taxon>Hyphomicrobiales</taxon>
        <taxon>Rhizobiaceae</taxon>
        <taxon>Rhizobium/Agrobacterium group</taxon>
        <taxon>Rhizobium</taxon>
    </lineage>
</organism>
<feature type="region of interest" description="Disordered" evidence="1">
    <location>
        <begin position="115"/>
        <end position="162"/>
    </location>
</feature>
<name>A0ABD7PYC2_RHILE</name>
<comment type="caution">
    <text evidence="2">The sequence shown here is derived from an EMBL/GenBank/DDBJ whole genome shotgun (WGS) entry which is preliminary data.</text>
</comment>
<evidence type="ECO:0000313" key="3">
    <source>
        <dbReference type="Proteomes" id="UP000292036"/>
    </source>
</evidence>
<accession>A0ABD7PYC2</accession>
<dbReference type="Proteomes" id="UP000292036">
    <property type="component" value="Unassembled WGS sequence"/>
</dbReference>
<gene>
    <name evidence="2" type="ORF">ELI19_22320</name>
</gene>
<evidence type="ECO:0000313" key="2">
    <source>
        <dbReference type="EMBL" id="TAW32074.1"/>
    </source>
</evidence>
<protein>
    <recommendedName>
        <fullName evidence="4">Helix-turn-helix domain-containing protein</fullName>
    </recommendedName>
</protein>
<dbReference type="AlphaFoldDB" id="A0ABD7PYC2"/>
<sequence length="267" mass="29283">MTAEAASATWKFDFLDTVNADPQCTPACLKVIKAYLHFASEASPVAFMAKSELVARTDLGEATIKRTRKLLSKLGYLKAIGKTVEGAVQYRLHNARKQAIDEHVILVRERLAEERREGKKQFRDRSAMRGAQNEPPRNAMGGSKGPPRSDQNEPQIPRLIPRGIFSEGRDILTANSEFTGSTHEKQPKEQNGLSETVGYAAMSRGDGSDEPIPVPSDQDEAQAMMEAICEGRAVPDIVRRRLLSMLQAGVLTPRMASNILAPVEDAA</sequence>
<evidence type="ECO:0000256" key="1">
    <source>
        <dbReference type="SAM" id="MobiDB-lite"/>
    </source>
</evidence>
<evidence type="ECO:0008006" key="4">
    <source>
        <dbReference type="Google" id="ProtNLM"/>
    </source>
</evidence>
<reference evidence="2 3" key="1">
    <citation type="submission" date="2019-02" db="EMBL/GenBank/DDBJ databases">
        <title>The genomic architecture of introgression among sibling species of bacteria.</title>
        <authorList>
            <person name="Cavassim M.I.A."/>
            <person name="Moeskjaer S."/>
            <person name="Moslemi C."/>
            <person name="Fields B."/>
            <person name="Bachmann A."/>
            <person name="Vilhjalmsson B."/>
            <person name="Schierup M.H."/>
            <person name="Young J.P.W."/>
            <person name="Andersen S.U."/>
        </authorList>
    </citation>
    <scope>NUCLEOTIDE SEQUENCE [LARGE SCALE GENOMIC DNA]</scope>
    <source>
        <strain evidence="2 3">SM151B</strain>
    </source>
</reference>
<dbReference type="EMBL" id="SIPS01000001">
    <property type="protein sequence ID" value="TAW32074.1"/>
    <property type="molecule type" value="Genomic_DNA"/>
</dbReference>
<feature type="compositionally biased region" description="Basic and acidic residues" evidence="1">
    <location>
        <begin position="115"/>
        <end position="127"/>
    </location>
</feature>
<proteinExistence type="predicted"/>
<dbReference type="RefSeq" id="WP_130709179.1">
    <property type="nucleotide sequence ID" value="NZ_SIOS01000001.1"/>
</dbReference>